<dbReference type="EMBL" id="QKYT01001824">
    <property type="protein sequence ID" value="RIA78918.1"/>
    <property type="molecule type" value="Genomic_DNA"/>
</dbReference>
<keyword evidence="1" id="KW-0472">Membrane</keyword>
<dbReference type="AlphaFoldDB" id="A0A397RYZ4"/>
<organism evidence="2 3">
    <name type="scientific">Glomus cerebriforme</name>
    <dbReference type="NCBI Taxonomy" id="658196"/>
    <lineage>
        <taxon>Eukaryota</taxon>
        <taxon>Fungi</taxon>
        <taxon>Fungi incertae sedis</taxon>
        <taxon>Mucoromycota</taxon>
        <taxon>Glomeromycotina</taxon>
        <taxon>Glomeromycetes</taxon>
        <taxon>Glomerales</taxon>
        <taxon>Glomeraceae</taxon>
        <taxon>Glomus</taxon>
    </lineage>
</organism>
<sequence>MNKPTYNKSYCFHGWNKLKGNLKQEIYNFGLYFIVYFKWAELIISDYNEVAKMTLAAEHNKQTYVILSVIIPILCTVLNLKVYKDNQEYFNEKNIQQNLVTAII</sequence>
<name>A0A397RYZ4_9GLOM</name>
<keyword evidence="1" id="KW-0812">Transmembrane</keyword>
<evidence type="ECO:0000256" key="1">
    <source>
        <dbReference type="SAM" id="Phobius"/>
    </source>
</evidence>
<reference evidence="2 3" key="1">
    <citation type="submission" date="2018-06" db="EMBL/GenBank/DDBJ databases">
        <title>Comparative genomics reveals the genomic features of Rhizophagus irregularis, R. cerebriforme, R. diaphanum and Gigaspora rosea, and their symbiotic lifestyle signature.</title>
        <authorList>
            <person name="Morin E."/>
            <person name="San Clemente H."/>
            <person name="Chen E.C.H."/>
            <person name="De La Providencia I."/>
            <person name="Hainaut M."/>
            <person name="Kuo A."/>
            <person name="Kohler A."/>
            <person name="Murat C."/>
            <person name="Tang N."/>
            <person name="Roy S."/>
            <person name="Loubradou J."/>
            <person name="Henrissat B."/>
            <person name="Grigoriev I.V."/>
            <person name="Corradi N."/>
            <person name="Roux C."/>
            <person name="Martin F.M."/>
        </authorList>
    </citation>
    <scope>NUCLEOTIDE SEQUENCE [LARGE SCALE GENOMIC DNA]</scope>
    <source>
        <strain evidence="2 3">DAOM 227022</strain>
    </source>
</reference>
<gene>
    <name evidence="2" type="ORF">C1645_842062</name>
</gene>
<dbReference type="Proteomes" id="UP000265703">
    <property type="component" value="Unassembled WGS sequence"/>
</dbReference>
<keyword evidence="1" id="KW-1133">Transmembrane helix</keyword>
<protein>
    <submittedName>
        <fullName evidence="2">Uncharacterized protein</fullName>
    </submittedName>
</protein>
<keyword evidence="3" id="KW-1185">Reference proteome</keyword>
<evidence type="ECO:0000313" key="2">
    <source>
        <dbReference type="EMBL" id="RIA78918.1"/>
    </source>
</evidence>
<evidence type="ECO:0000313" key="3">
    <source>
        <dbReference type="Proteomes" id="UP000265703"/>
    </source>
</evidence>
<accession>A0A397RYZ4</accession>
<feature type="transmembrane region" description="Helical" evidence="1">
    <location>
        <begin position="26"/>
        <end position="44"/>
    </location>
</feature>
<feature type="transmembrane region" description="Helical" evidence="1">
    <location>
        <begin position="64"/>
        <end position="83"/>
    </location>
</feature>
<comment type="caution">
    <text evidence="2">The sequence shown here is derived from an EMBL/GenBank/DDBJ whole genome shotgun (WGS) entry which is preliminary data.</text>
</comment>
<proteinExistence type="predicted"/>